<feature type="transmembrane region" description="Helical" evidence="3">
    <location>
        <begin position="457"/>
        <end position="478"/>
    </location>
</feature>
<dbReference type="Proteomes" id="UP000494206">
    <property type="component" value="Unassembled WGS sequence"/>
</dbReference>
<evidence type="ECO:0000256" key="1">
    <source>
        <dbReference type="ARBA" id="ARBA00005773"/>
    </source>
</evidence>
<dbReference type="GO" id="GO:0019825">
    <property type="term" value="F:oxygen binding"/>
    <property type="evidence" value="ECO:0007669"/>
    <property type="project" value="InterPro"/>
</dbReference>
<keyword evidence="3" id="KW-0472">Membrane</keyword>
<evidence type="ECO:0000313" key="5">
    <source>
        <dbReference type="EMBL" id="CAB3396580.1"/>
    </source>
</evidence>
<keyword evidence="6" id="KW-1185">Reference proteome</keyword>
<dbReference type="InterPro" id="IPR036259">
    <property type="entry name" value="MFS_trans_sf"/>
</dbReference>
<reference evidence="5 6" key="1">
    <citation type="submission" date="2020-04" db="EMBL/GenBank/DDBJ databases">
        <authorList>
            <person name="Laetsch R D."/>
            <person name="Stevens L."/>
            <person name="Kumar S."/>
            <person name="Blaxter L. M."/>
        </authorList>
    </citation>
    <scope>NUCLEOTIDE SEQUENCE [LARGE SCALE GENOMIC DNA]</scope>
</reference>
<evidence type="ECO:0000256" key="2">
    <source>
        <dbReference type="SAM" id="MobiDB-lite"/>
    </source>
</evidence>
<feature type="transmembrane region" description="Helical" evidence="3">
    <location>
        <begin position="523"/>
        <end position="541"/>
    </location>
</feature>
<dbReference type="GO" id="GO:0020037">
    <property type="term" value="F:heme binding"/>
    <property type="evidence" value="ECO:0007669"/>
    <property type="project" value="InterPro"/>
</dbReference>
<comment type="caution">
    <text evidence="5">The sequence shown here is derived from an EMBL/GenBank/DDBJ whole genome shotgun (WGS) entry which is preliminary data.</text>
</comment>
<dbReference type="PANTHER" id="PTHR10686:SF20">
    <property type="entry name" value="FOLATE TRANSPORTER 1"/>
    <property type="match status" value="1"/>
</dbReference>
<dbReference type="GO" id="GO:0005886">
    <property type="term" value="C:plasma membrane"/>
    <property type="evidence" value="ECO:0007669"/>
    <property type="project" value="TreeGrafter"/>
</dbReference>
<feature type="transmembrane region" description="Helical" evidence="3">
    <location>
        <begin position="548"/>
        <end position="570"/>
    </location>
</feature>
<proteinExistence type="inferred from homology"/>
<comment type="similarity">
    <text evidence="1">Belongs to the reduced folate carrier (RFC) transporter (TC 2.A.48) family.</text>
</comment>
<evidence type="ECO:0000256" key="3">
    <source>
        <dbReference type="SAM" id="Phobius"/>
    </source>
</evidence>
<dbReference type="Gene3D" id="1.20.1250.20">
    <property type="entry name" value="MFS general substrate transporter like domains"/>
    <property type="match status" value="1"/>
</dbReference>
<sequence length="645" mass="72641">MGNDQSNQNVDMRTRRSLDASMFNKTKSATPRPSVAHASPSPNHHRRSADFQGASPRRSLCEQMGNNVPSRRMSRATIHLENSTSENASFVDSLHLSPHQVHLLVSTWPRIKSTNGIFVQVFKLLMTRSTVARDMFQKMSIVGGFAANQKICDLNSHAKLLSELLDNLMADLQQPAKIVQAKCQDVGAAHVSMNEKCCGTVFDQLGECFTEIITKVECVRSKREAMKSWICLVSYIVDNIKSGYMEEWSKMKRSGMQTVPKTEASILCVYGAVKKFRPATPFLTPFLTSSQKNLTLEEVYSEIYPYWTYSYLVALIPMFILTDILRYKPIILIEALSLVATWCLLVFGTGVLQMQFMQALFGISSAAEIAYLSYIYSIVDSKHYPKVSSYVRCAVLLGKLAAFALGQLLVSTKMCDYLMLNKTKYNCRLLDDEFGGKIDVFGKTFAQLKNCAKNRNLLLWSLWWALASCGTFQVQNYIQSLWKDIQKDSTYEVNGIVEFAQTFIGAILTFGTQYSSINWVKNAPYIMPTTSFLIAILLYISSKTLNILVAYISYIVINSIYHMLITAASANIAAEITTNSRALVFGCCTFVAVFMQTILTLVVVDSHFLHFNIRAQFFIYSCYFAGIAVFFLVFTIYLICSELNK</sequence>
<keyword evidence="3" id="KW-1133">Transmembrane helix</keyword>
<feature type="transmembrane region" description="Helical" evidence="3">
    <location>
        <begin position="617"/>
        <end position="639"/>
    </location>
</feature>
<dbReference type="PROSITE" id="PS01033">
    <property type="entry name" value="GLOBIN"/>
    <property type="match status" value="1"/>
</dbReference>
<dbReference type="PANTHER" id="PTHR10686">
    <property type="entry name" value="FOLATE TRANSPORTER"/>
    <property type="match status" value="1"/>
</dbReference>
<dbReference type="InterPro" id="IPR000971">
    <property type="entry name" value="Globin"/>
</dbReference>
<keyword evidence="3" id="KW-0812">Transmembrane</keyword>
<feature type="transmembrane region" description="Helical" evidence="3">
    <location>
        <begin position="332"/>
        <end position="353"/>
    </location>
</feature>
<dbReference type="GO" id="GO:0090482">
    <property type="term" value="F:vitamin transmembrane transporter activity"/>
    <property type="evidence" value="ECO:0007669"/>
    <property type="project" value="InterPro"/>
</dbReference>
<dbReference type="SUPFAM" id="SSF103473">
    <property type="entry name" value="MFS general substrate transporter"/>
    <property type="match status" value="1"/>
</dbReference>
<name>A0A8S1E7K1_9PELO</name>
<dbReference type="Gene3D" id="1.10.490.10">
    <property type="entry name" value="Globins"/>
    <property type="match status" value="1"/>
</dbReference>
<dbReference type="InterPro" id="IPR012292">
    <property type="entry name" value="Globin/Proto"/>
</dbReference>
<dbReference type="OrthoDB" id="5850868at2759"/>
<gene>
    <name evidence="5" type="ORF">CBOVIS_LOCUS110</name>
</gene>
<dbReference type="InterPro" id="IPR002666">
    <property type="entry name" value="Folate_carrier"/>
</dbReference>
<dbReference type="EMBL" id="CADEPM010000001">
    <property type="protein sequence ID" value="CAB3396580.1"/>
    <property type="molecule type" value="Genomic_DNA"/>
</dbReference>
<dbReference type="CDD" id="cd01040">
    <property type="entry name" value="Mb-like"/>
    <property type="match status" value="1"/>
</dbReference>
<evidence type="ECO:0000313" key="6">
    <source>
        <dbReference type="Proteomes" id="UP000494206"/>
    </source>
</evidence>
<feature type="domain" description="Globin" evidence="4">
    <location>
        <begin position="95"/>
        <end position="245"/>
    </location>
</feature>
<dbReference type="InterPro" id="IPR009050">
    <property type="entry name" value="Globin-like_sf"/>
</dbReference>
<feature type="region of interest" description="Disordered" evidence="2">
    <location>
        <begin position="23"/>
        <end position="72"/>
    </location>
</feature>
<accession>A0A8S1E7K1</accession>
<dbReference type="SUPFAM" id="SSF46458">
    <property type="entry name" value="Globin-like"/>
    <property type="match status" value="1"/>
</dbReference>
<organism evidence="5 6">
    <name type="scientific">Caenorhabditis bovis</name>
    <dbReference type="NCBI Taxonomy" id="2654633"/>
    <lineage>
        <taxon>Eukaryota</taxon>
        <taxon>Metazoa</taxon>
        <taxon>Ecdysozoa</taxon>
        <taxon>Nematoda</taxon>
        <taxon>Chromadorea</taxon>
        <taxon>Rhabditida</taxon>
        <taxon>Rhabditina</taxon>
        <taxon>Rhabditomorpha</taxon>
        <taxon>Rhabditoidea</taxon>
        <taxon>Rhabditidae</taxon>
        <taxon>Peloderinae</taxon>
        <taxon>Caenorhabditis</taxon>
    </lineage>
</organism>
<feature type="transmembrane region" description="Helical" evidence="3">
    <location>
        <begin position="582"/>
        <end position="605"/>
    </location>
</feature>
<dbReference type="InterPro" id="IPR044399">
    <property type="entry name" value="Mb-like_M"/>
</dbReference>
<feature type="transmembrane region" description="Helical" evidence="3">
    <location>
        <begin position="359"/>
        <end position="379"/>
    </location>
</feature>
<evidence type="ECO:0000259" key="4">
    <source>
        <dbReference type="PROSITE" id="PS01033"/>
    </source>
</evidence>
<dbReference type="AlphaFoldDB" id="A0A8S1E7K1"/>
<feature type="transmembrane region" description="Helical" evidence="3">
    <location>
        <begin position="306"/>
        <end position="325"/>
    </location>
</feature>
<protein>
    <recommendedName>
        <fullName evidence="4">Globin domain-containing protein</fullName>
    </recommendedName>
</protein>
<dbReference type="Pfam" id="PF01770">
    <property type="entry name" value="Folate_carrier"/>
    <property type="match status" value="2"/>
</dbReference>
<feature type="transmembrane region" description="Helical" evidence="3">
    <location>
        <begin position="391"/>
        <end position="410"/>
    </location>
</feature>